<dbReference type="Proteomes" id="UP001590950">
    <property type="component" value="Unassembled WGS sequence"/>
</dbReference>
<organism evidence="1 2">
    <name type="scientific">Stereocaulon virgatum</name>
    <dbReference type="NCBI Taxonomy" id="373712"/>
    <lineage>
        <taxon>Eukaryota</taxon>
        <taxon>Fungi</taxon>
        <taxon>Dikarya</taxon>
        <taxon>Ascomycota</taxon>
        <taxon>Pezizomycotina</taxon>
        <taxon>Lecanoromycetes</taxon>
        <taxon>OSLEUM clade</taxon>
        <taxon>Lecanoromycetidae</taxon>
        <taxon>Lecanorales</taxon>
        <taxon>Lecanorineae</taxon>
        <taxon>Stereocaulaceae</taxon>
        <taxon>Stereocaulon</taxon>
    </lineage>
</organism>
<protein>
    <submittedName>
        <fullName evidence="1">Uncharacterized protein</fullName>
    </submittedName>
</protein>
<name>A0ABR4ADT6_9LECA</name>
<gene>
    <name evidence="1" type="ORF">N7G274_003507</name>
</gene>
<proteinExistence type="predicted"/>
<reference evidence="1 2" key="1">
    <citation type="submission" date="2024-09" db="EMBL/GenBank/DDBJ databases">
        <title>Rethinking Asexuality: The Enigmatic Case of Functional Sexual Genes in Lepraria (Stereocaulaceae).</title>
        <authorList>
            <person name="Doellman M."/>
            <person name="Sun Y."/>
            <person name="Barcenas-Pena A."/>
            <person name="Lumbsch H.T."/>
            <person name="Grewe F."/>
        </authorList>
    </citation>
    <scope>NUCLEOTIDE SEQUENCE [LARGE SCALE GENOMIC DNA]</scope>
    <source>
        <strain evidence="1 2">Mercado 3170</strain>
    </source>
</reference>
<keyword evidence="2" id="KW-1185">Reference proteome</keyword>
<evidence type="ECO:0000313" key="1">
    <source>
        <dbReference type="EMBL" id="KAL2043987.1"/>
    </source>
</evidence>
<accession>A0ABR4ADT6</accession>
<evidence type="ECO:0000313" key="2">
    <source>
        <dbReference type="Proteomes" id="UP001590950"/>
    </source>
</evidence>
<comment type="caution">
    <text evidence="1">The sequence shown here is derived from an EMBL/GenBank/DDBJ whole genome shotgun (WGS) entry which is preliminary data.</text>
</comment>
<sequence length="352" mass="40271">MLRTPNVKMSLLSTHGSPSDVCPYMDRKRQTLDQTAFHACSKCLDTEEFMRDFLKCFESSSGPESADAFFEQYKAAYKKPILPSQLPTNPAPSVMRTSVLPVPEIRVPITADVHASYVIEALKGRYEAKTYIEHLIALNHYTKNFASMIIKDPTLKNYEEVARASRMNVHDYRRSQVKFNARGLAQAKAQTVVDETISRLPNKEAILQFLAQMYKTTLEELKTARHESTPRYEENLRKLFHEASTRAIAERITSGASSHEEMLHSSPCYKSICALGAWKAQKCAGLPPMPITTRETYLDELETYWAFFDADGKVHAFEFAHAWSWLAGRKVDLRYGEGEKVWFYPEMEIMEI</sequence>
<dbReference type="EMBL" id="JBEFKJ010000010">
    <property type="protein sequence ID" value="KAL2043987.1"/>
    <property type="molecule type" value="Genomic_DNA"/>
</dbReference>